<keyword evidence="1" id="KW-0540">Nuclease</keyword>
<comment type="caution">
    <text evidence="6">The sequence shown here is derived from an EMBL/GenBank/DDBJ whole genome shotgun (WGS) entry which is preliminary data.</text>
</comment>
<sequence length="237" mass="26596">MLKRVFPIILLLILGACSLEKAESNPNHDISSFEEFPLVNVIDGDTIKIKYHGADESVRFLLVDTPETNHPTHGEQPFGQEAKAFTNELLAGHETVYLEFDVSYRDKYNRLLAYVYTADGKNVQEELLQNGLARVAYIYEPNTKHVDWFDTIQTAAHKKAVGIWSVENYARGDGFHPEAVEQSSNANASNDCLIKGNIGSNKIYHTPDSPGYEQTKAEVMFCTEKEAVEAGFRPPKQ</sequence>
<dbReference type="Proteomes" id="UP000247416">
    <property type="component" value="Unassembled WGS sequence"/>
</dbReference>
<dbReference type="Pfam" id="PF00565">
    <property type="entry name" value="SNase"/>
    <property type="match status" value="1"/>
</dbReference>
<evidence type="ECO:0000256" key="2">
    <source>
        <dbReference type="ARBA" id="ARBA00022759"/>
    </source>
</evidence>
<dbReference type="SUPFAM" id="SSF50199">
    <property type="entry name" value="Staphylococcal nuclease"/>
    <property type="match status" value="1"/>
</dbReference>
<dbReference type="CDD" id="cd00175">
    <property type="entry name" value="SNc"/>
    <property type="match status" value="1"/>
</dbReference>
<name>A0A318TQ86_9BACL</name>
<keyword evidence="7" id="KW-1185">Reference proteome</keyword>
<proteinExistence type="predicted"/>
<dbReference type="GO" id="GO:0016787">
    <property type="term" value="F:hydrolase activity"/>
    <property type="evidence" value="ECO:0007669"/>
    <property type="project" value="UniProtKB-KW"/>
</dbReference>
<dbReference type="PROSITE" id="PS50830">
    <property type="entry name" value="TNASE_3"/>
    <property type="match status" value="1"/>
</dbReference>
<reference evidence="6 7" key="1">
    <citation type="submission" date="2018-06" db="EMBL/GenBank/DDBJ databases">
        <title>Genomic Encyclopedia of Archaeal and Bacterial Type Strains, Phase II (KMG-II): from individual species to whole genera.</title>
        <authorList>
            <person name="Goeker M."/>
        </authorList>
    </citation>
    <scope>NUCLEOTIDE SEQUENCE [LARGE SCALE GENOMIC DNA]</scope>
    <source>
        <strain evidence="6 7">KACC 16626</strain>
    </source>
</reference>
<dbReference type="InterPro" id="IPR035437">
    <property type="entry name" value="SNase_OB-fold_sf"/>
</dbReference>
<organism evidence="6 7">
    <name type="scientific">Ureibacillus chungkukjangi</name>
    <dbReference type="NCBI Taxonomy" id="1202712"/>
    <lineage>
        <taxon>Bacteria</taxon>
        <taxon>Bacillati</taxon>
        <taxon>Bacillota</taxon>
        <taxon>Bacilli</taxon>
        <taxon>Bacillales</taxon>
        <taxon>Caryophanaceae</taxon>
        <taxon>Ureibacillus</taxon>
    </lineage>
</organism>
<feature type="chain" id="PRO_5016386678" evidence="4">
    <location>
        <begin position="23"/>
        <end position="237"/>
    </location>
</feature>
<dbReference type="AlphaFoldDB" id="A0A318TQ86"/>
<keyword evidence="4" id="KW-0732">Signal</keyword>
<dbReference type="PANTHER" id="PTHR12302:SF3">
    <property type="entry name" value="SERINE_THREONINE-PROTEIN KINASE 31"/>
    <property type="match status" value="1"/>
</dbReference>
<evidence type="ECO:0000256" key="4">
    <source>
        <dbReference type="SAM" id="SignalP"/>
    </source>
</evidence>
<dbReference type="PROSITE" id="PS51257">
    <property type="entry name" value="PROKAR_LIPOPROTEIN"/>
    <property type="match status" value="1"/>
</dbReference>
<dbReference type="EMBL" id="QJTJ01000009">
    <property type="protein sequence ID" value="PYF06503.1"/>
    <property type="molecule type" value="Genomic_DNA"/>
</dbReference>
<keyword evidence="3" id="KW-0378">Hydrolase</keyword>
<feature type="signal peptide" evidence="4">
    <location>
        <begin position="1"/>
        <end position="22"/>
    </location>
</feature>
<keyword evidence="2" id="KW-0255">Endonuclease</keyword>
<evidence type="ECO:0000313" key="7">
    <source>
        <dbReference type="Proteomes" id="UP000247416"/>
    </source>
</evidence>
<dbReference type="GO" id="GO:0004519">
    <property type="term" value="F:endonuclease activity"/>
    <property type="evidence" value="ECO:0007669"/>
    <property type="project" value="UniProtKB-KW"/>
</dbReference>
<evidence type="ECO:0000256" key="3">
    <source>
        <dbReference type="ARBA" id="ARBA00022801"/>
    </source>
</evidence>
<accession>A0A318TQ86</accession>
<dbReference type="RefSeq" id="WP_107934988.1">
    <property type="nucleotide sequence ID" value="NZ_PYWJ01000013.1"/>
</dbReference>
<dbReference type="PANTHER" id="PTHR12302">
    <property type="entry name" value="EBNA2 BINDING PROTEIN P100"/>
    <property type="match status" value="1"/>
</dbReference>
<dbReference type="Gene3D" id="2.40.50.90">
    <property type="match status" value="1"/>
</dbReference>
<gene>
    <name evidence="6" type="ORF">BJ095_10974</name>
</gene>
<protein>
    <submittedName>
        <fullName evidence="6">Micrococcal nuclease</fullName>
    </submittedName>
</protein>
<dbReference type="SMART" id="SM00318">
    <property type="entry name" value="SNc"/>
    <property type="match status" value="1"/>
</dbReference>
<dbReference type="InterPro" id="IPR016071">
    <property type="entry name" value="Staphylococal_nuclease_OB-fold"/>
</dbReference>
<evidence type="ECO:0000256" key="1">
    <source>
        <dbReference type="ARBA" id="ARBA00022722"/>
    </source>
</evidence>
<evidence type="ECO:0000259" key="5">
    <source>
        <dbReference type="PROSITE" id="PS50830"/>
    </source>
</evidence>
<dbReference type="OrthoDB" id="4376109at2"/>
<feature type="domain" description="TNase-like" evidence="5">
    <location>
        <begin position="32"/>
        <end position="166"/>
    </location>
</feature>
<evidence type="ECO:0000313" key="6">
    <source>
        <dbReference type="EMBL" id="PYF06503.1"/>
    </source>
</evidence>